<comment type="caution">
    <text evidence="3">The sequence shown here is derived from an EMBL/GenBank/DDBJ whole genome shotgun (WGS) entry which is preliminary data.</text>
</comment>
<gene>
    <name evidence="3" type="ORF">A0123_02800</name>
</gene>
<protein>
    <submittedName>
        <fullName evidence="3">Porin</fullName>
    </submittedName>
</protein>
<name>A0A1B6VI97_9PROT</name>
<dbReference type="AlphaFoldDB" id="A0A1B6VI97"/>
<dbReference type="InterPro" id="IPR010870">
    <property type="entry name" value="Porin_O/P"/>
</dbReference>
<dbReference type="Gene3D" id="2.40.160.10">
    <property type="entry name" value="Porin"/>
    <property type="match status" value="1"/>
</dbReference>
<dbReference type="Proteomes" id="UP000077786">
    <property type="component" value="Unassembled WGS sequence"/>
</dbReference>
<reference evidence="3 4" key="1">
    <citation type="submission" date="2016-03" db="EMBL/GenBank/DDBJ databases">
        <title>Draft genome sequence of Gluconobacter cerinus strain CECT 9110.</title>
        <authorList>
            <person name="Sainz F."/>
            <person name="Mas A."/>
            <person name="Torija M.J."/>
        </authorList>
    </citation>
    <scope>NUCLEOTIDE SEQUENCE [LARGE SCALE GENOMIC DNA]</scope>
    <source>
        <strain evidence="3 4">CECT 9110</strain>
    </source>
</reference>
<evidence type="ECO:0000256" key="1">
    <source>
        <dbReference type="SAM" id="Coils"/>
    </source>
</evidence>
<dbReference type="Pfam" id="PF07396">
    <property type="entry name" value="Porin_O_P"/>
    <property type="match status" value="1"/>
</dbReference>
<keyword evidence="2" id="KW-0732">Signal</keyword>
<feature type="coiled-coil region" evidence="1">
    <location>
        <begin position="32"/>
        <end position="70"/>
    </location>
</feature>
<dbReference type="SUPFAM" id="SSF56935">
    <property type="entry name" value="Porins"/>
    <property type="match status" value="1"/>
</dbReference>
<organism evidence="3 4">
    <name type="scientific">Gluconobacter cerinus</name>
    <dbReference type="NCBI Taxonomy" id="38307"/>
    <lineage>
        <taxon>Bacteria</taxon>
        <taxon>Pseudomonadati</taxon>
        <taxon>Pseudomonadota</taxon>
        <taxon>Alphaproteobacteria</taxon>
        <taxon>Acetobacterales</taxon>
        <taxon>Acetobacteraceae</taxon>
        <taxon>Gluconobacter</taxon>
    </lineage>
</organism>
<keyword evidence="1" id="KW-0175">Coiled coil</keyword>
<feature type="signal peptide" evidence="2">
    <location>
        <begin position="1"/>
        <end position="28"/>
    </location>
</feature>
<dbReference type="InterPro" id="IPR023614">
    <property type="entry name" value="Porin_dom_sf"/>
</dbReference>
<sequence length="551" mass="61014">MYVSLPRLSSLAATTLLLSLAPALPAFSADRLEIMERQIRAMQAEVQKLKKERNNEIRQARAVLAHQREETEANPYRQRAAFLPPPPLPQAMPAIAPLTIRRPGAHPQDTPPSDRGIVTSWRDFRAATAQDEEVSVGGIKIGFPNGRPTFKTSDGAYALSIGLAFQEDFGGFPSVSRRNGEDRGNFNSFTSNSRRLRIPFTFRYKDWVANVTPDFGHGNNDGQVGLYEANINYAGLHNTVLTVGYFQPRVTEEDAESSNDFMFVERPAIIDLVRTIAANDARFSVGGMHYADRWWIGGYFTGQEWGNRNERGYYASIGDNITDSQTGGTFRVAGRPVATKDVDMHVGISSIASFKVAKSATGRSYTFAQRPEINLGESILMTTGAINNVAQLWSAGPEFALRWKRLLVKAEYYRIGVERSGGLPSLGFQGWYGAVGYTLFGNPRRYSIQEGGFLAPGVSPDQEFDPLHDRWGALEIAARYSVADLNSRIGDADGVLGGQQTVWATGLSWYPNRYFKFMLDYNHFIVSRSSATVNLYGHNGDAVVGRIQSTF</sequence>
<dbReference type="PATRIC" id="fig|38307.3.peg.2922"/>
<evidence type="ECO:0000313" key="3">
    <source>
        <dbReference type="EMBL" id="OAJ66667.1"/>
    </source>
</evidence>
<proteinExistence type="predicted"/>
<evidence type="ECO:0000256" key="2">
    <source>
        <dbReference type="SAM" id="SignalP"/>
    </source>
</evidence>
<dbReference type="EMBL" id="LUTU01000014">
    <property type="protein sequence ID" value="OAJ66667.1"/>
    <property type="molecule type" value="Genomic_DNA"/>
</dbReference>
<accession>A0A1B6VI97</accession>
<dbReference type="RefSeq" id="WP_064275262.1">
    <property type="nucleotide sequence ID" value="NZ_LUTU01000014.1"/>
</dbReference>
<dbReference type="OrthoDB" id="7217987at2"/>
<feature type="chain" id="PRO_5008589995" evidence="2">
    <location>
        <begin position="29"/>
        <end position="551"/>
    </location>
</feature>
<evidence type="ECO:0000313" key="4">
    <source>
        <dbReference type="Proteomes" id="UP000077786"/>
    </source>
</evidence>